<dbReference type="AlphaFoldDB" id="A0A1F8GD78"/>
<gene>
    <name evidence="1" type="ORF">A3A13_04345</name>
</gene>
<name>A0A1F8GD78_9BACT</name>
<protein>
    <submittedName>
        <fullName evidence="1">Uncharacterized protein</fullName>
    </submittedName>
</protein>
<accession>A0A1F8GD78</accession>
<dbReference type="EMBL" id="MGKJ01000020">
    <property type="protein sequence ID" value="OGN23322.1"/>
    <property type="molecule type" value="Genomic_DNA"/>
</dbReference>
<evidence type="ECO:0000313" key="1">
    <source>
        <dbReference type="EMBL" id="OGN23322.1"/>
    </source>
</evidence>
<dbReference type="Proteomes" id="UP000178911">
    <property type="component" value="Unassembled WGS sequence"/>
</dbReference>
<organism evidence="1 2">
    <name type="scientific">Candidatus Yanofskybacteria bacterium RIFCSPLOWO2_01_FULL_43_22</name>
    <dbReference type="NCBI Taxonomy" id="1802695"/>
    <lineage>
        <taxon>Bacteria</taxon>
        <taxon>Candidatus Yanofskyibacteriota</taxon>
    </lineage>
</organism>
<comment type="caution">
    <text evidence="1">The sequence shown here is derived from an EMBL/GenBank/DDBJ whole genome shotgun (WGS) entry which is preliminary data.</text>
</comment>
<dbReference type="STRING" id="1802695.A3A13_04345"/>
<proteinExistence type="predicted"/>
<evidence type="ECO:0000313" key="2">
    <source>
        <dbReference type="Proteomes" id="UP000178911"/>
    </source>
</evidence>
<reference evidence="1 2" key="1">
    <citation type="journal article" date="2016" name="Nat. Commun.">
        <title>Thousands of microbial genomes shed light on interconnected biogeochemical processes in an aquifer system.</title>
        <authorList>
            <person name="Anantharaman K."/>
            <person name="Brown C.T."/>
            <person name="Hug L.A."/>
            <person name="Sharon I."/>
            <person name="Castelle C.J."/>
            <person name="Probst A.J."/>
            <person name="Thomas B.C."/>
            <person name="Singh A."/>
            <person name="Wilkins M.J."/>
            <person name="Karaoz U."/>
            <person name="Brodie E.L."/>
            <person name="Williams K.H."/>
            <person name="Hubbard S.S."/>
            <person name="Banfield J.F."/>
        </authorList>
    </citation>
    <scope>NUCLEOTIDE SEQUENCE [LARGE SCALE GENOMIC DNA]</scope>
</reference>
<sequence>MKAIITRAQAIRIVRSEAELQRRLLNTFSGELARLTTGVKLFGDGWYGPNPTFELRSGTCDSDGSDIQETLEALERGESLLCGSQRRRR</sequence>